<dbReference type="GO" id="GO:0045150">
    <property type="term" value="P:acetoin catabolic process"/>
    <property type="evidence" value="ECO:0007669"/>
    <property type="project" value="UniProtKB-UniPathway"/>
</dbReference>
<gene>
    <name evidence="6" type="ORF">SAMN00768000_0435</name>
</gene>
<evidence type="ECO:0000313" key="6">
    <source>
        <dbReference type="EMBL" id="SMC02217.1"/>
    </source>
</evidence>
<dbReference type="GO" id="GO:0004407">
    <property type="term" value="F:histone deacetylase activity"/>
    <property type="evidence" value="ECO:0007669"/>
    <property type="project" value="TreeGrafter"/>
</dbReference>
<comment type="similarity">
    <text evidence="2">Belongs to the histone deacetylase family.</text>
</comment>
<dbReference type="EMBL" id="FWWY01000001">
    <property type="protein sequence ID" value="SMC02217.1"/>
    <property type="molecule type" value="Genomic_DNA"/>
</dbReference>
<reference evidence="7" key="1">
    <citation type="submission" date="2017-04" db="EMBL/GenBank/DDBJ databases">
        <authorList>
            <person name="Varghese N."/>
            <person name="Submissions S."/>
        </authorList>
    </citation>
    <scope>NUCLEOTIDE SEQUENCE [LARGE SCALE GENOMIC DNA]</scope>
    <source>
        <strain evidence="7">DSM 9293</strain>
    </source>
</reference>
<comment type="pathway">
    <text evidence="1">Ketone degradation; acetoin degradation.</text>
</comment>
<dbReference type="PRINTS" id="PR01272">
    <property type="entry name" value="ACUCPROTEIN"/>
</dbReference>
<dbReference type="InterPro" id="IPR003085">
    <property type="entry name" value="AcuC"/>
</dbReference>
<keyword evidence="7" id="KW-1185">Reference proteome</keyword>
<dbReference type="PRINTS" id="PR01270">
    <property type="entry name" value="HDASUPER"/>
</dbReference>
<dbReference type="InterPro" id="IPR023696">
    <property type="entry name" value="Ureohydrolase_dom_sf"/>
</dbReference>
<dbReference type="RefSeq" id="WP_020376309.1">
    <property type="nucleotide sequence ID" value="NZ_FWWY01000001.1"/>
</dbReference>
<dbReference type="Pfam" id="PF00850">
    <property type="entry name" value="Hist_deacetyl"/>
    <property type="match status" value="1"/>
</dbReference>
<evidence type="ECO:0000256" key="2">
    <source>
        <dbReference type="ARBA" id="ARBA00005947"/>
    </source>
</evidence>
<evidence type="ECO:0000256" key="4">
    <source>
        <dbReference type="ARBA" id="ARBA00022627"/>
    </source>
</evidence>
<evidence type="ECO:0000313" key="7">
    <source>
        <dbReference type="Proteomes" id="UP000192660"/>
    </source>
</evidence>
<organism evidence="6 7">
    <name type="scientific">Sulfobacillus thermosulfidooxidans (strain DSM 9293 / VKM B-1269 / AT-1)</name>
    <dbReference type="NCBI Taxonomy" id="929705"/>
    <lineage>
        <taxon>Bacteria</taxon>
        <taxon>Bacillati</taxon>
        <taxon>Bacillota</taxon>
        <taxon>Clostridia</taxon>
        <taxon>Eubacteriales</taxon>
        <taxon>Clostridiales Family XVII. Incertae Sedis</taxon>
        <taxon>Sulfobacillus</taxon>
    </lineage>
</organism>
<dbReference type="PANTHER" id="PTHR10625">
    <property type="entry name" value="HISTONE DEACETYLASE HDAC1-RELATED"/>
    <property type="match status" value="1"/>
</dbReference>
<feature type="domain" description="Histone deacetylase" evidence="5">
    <location>
        <begin position="22"/>
        <end position="324"/>
    </location>
</feature>
<evidence type="ECO:0000259" key="5">
    <source>
        <dbReference type="Pfam" id="PF00850"/>
    </source>
</evidence>
<dbReference type="PANTHER" id="PTHR10625:SF10">
    <property type="entry name" value="HISTONE DEACETYLASE HDAC1"/>
    <property type="match status" value="1"/>
</dbReference>
<dbReference type="SUPFAM" id="SSF52768">
    <property type="entry name" value="Arginase/deacetylase"/>
    <property type="match status" value="1"/>
</dbReference>
<dbReference type="InterPro" id="IPR037138">
    <property type="entry name" value="His_deacetylse_dom_sf"/>
</dbReference>
<dbReference type="OrthoDB" id="9808367at2"/>
<dbReference type="UniPathway" id="UPA00040"/>
<evidence type="ECO:0000256" key="3">
    <source>
        <dbReference type="ARBA" id="ARBA00020218"/>
    </source>
</evidence>
<dbReference type="STRING" id="28034.BFX07_03105"/>
<dbReference type="InterPro" id="IPR023801">
    <property type="entry name" value="His_deacetylse_dom"/>
</dbReference>
<keyword evidence="4" id="KW-0006">Acetoin catabolism</keyword>
<dbReference type="Proteomes" id="UP000192660">
    <property type="component" value="Unassembled WGS sequence"/>
</dbReference>
<accession>A0A1W1W7E6</accession>
<name>A0A1W1W7E6_SULTA</name>
<proteinExistence type="inferred from homology"/>
<protein>
    <recommendedName>
        <fullName evidence="3">Acetoin utilization protein AcuC</fullName>
    </recommendedName>
</protein>
<dbReference type="CDD" id="cd09994">
    <property type="entry name" value="HDAC_AcuC_like"/>
    <property type="match status" value="1"/>
</dbReference>
<dbReference type="InterPro" id="IPR000286">
    <property type="entry name" value="HDACs"/>
</dbReference>
<dbReference type="GO" id="GO:0040029">
    <property type="term" value="P:epigenetic regulation of gene expression"/>
    <property type="evidence" value="ECO:0007669"/>
    <property type="project" value="TreeGrafter"/>
</dbReference>
<sequence>MTQLAKFVYSPSYTQYDFGPSHPFNPLRLVATKSLIDTMGLLTPHDTIIPDLATFDELFLIHQPDYIDMVQRFQTYEDTLNPNLLRLAQDYGLGTEDDPVFPKMHQAGSLAVGGTLTAARLVASGQVLHALNIAGGLHHAKKASASGFCIYNDVAIAIKWLREHTSWKIAYIDTDAHHGDGVQQAFYDDPHVLTISLHETGQYLFPGTGSVEELGEGAGYGFSLNLPLRPYSDDESSLESLLSVVPQALAVFQPDLIVSQHGCDGHFWDPLTDLLASTYFYAQVPSLVDAWAHQFSQGRWIAVGGGGYELLRVVPRAWTLLWAQMIHQPLANSATIPSSWLEQWQSSSPEPLPRTFLDRLEDRPTTPSSFAITQQNRQTVYHLKQLVSWLQ</sequence>
<dbReference type="Gene3D" id="3.40.800.20">
    <property type="entry name" value="Histone deacetylase domain"/>
    <property type="match status" value="1"/>
</dbReference>
<evidence type="ECO:0000256" key="1">
    <source>
        <dbReference type="ARBA" id="ARBA00005101"/>
    </source>
</evidence>
<dbReference type="AlphaFoldDB" id="A0A1W1W7E6"/>